<dbReference type="EMBL" id="NJGD01000026">
    <property type="protein sequence ID" value="PJR09903.1"/>
    <property type="molecule type" value="Genomic_DNA"/>
</dbReference>
<organism evidence="2 3">
    <name type="scientific">Rhizobium meliloti</name>
    <name type="common">Ensifer meliloti</name>
    <name type="synonym">Sinorhizobium meliloti</name>
    <dbReference type="NCBI Taxonomy" id="382"/>
    <lineage>
        <taxon>Bacteria</taxon>
        <taxon>Pseudomonadati</taxon>
        <taxon>Pseudomonadota</taxon>
        <taxon>Alphaproteobacteria</taxon>
        <taxon>Hyphomicrobiales</taxon>
        <taxon>Rhizobiaceae</taxon>
        <taxon>Sinorhizobium/Ensifer group</taxon>
        <taxon>Sinorhizobium</taxon>
    </lineage>
</organism>
<gene>
    <name evidence="2" type="ORF">CEJ86_30290</name>
</gene>
<feature type="chain" id="PRO_5014460823" evidence="1">
    <location>
        <begin position="23"/>
        <end position="105"/>
    </location>
</feature>
<comment type="caution">
    <text evidence="2">The sequence shown here is derived from an EMBL/GenBank/DDBJ whole genome shotgun (WGS) entry which is preliminary data.</text>
</comment>
<dbReference type="AlphaFoldDB" id="A0A2J0YU26"/>
<name>A0A2J0YU26_RHIML</name>
<accession>A0A2J0YU26</accession>
<dbReference type="RefSeq" id="WP_100674712.1">
    <property type="nucleotide sequence ID" value="NZ_NJGD01000026.1"/>
</dbReference>
<sequence length="105" mass="11253">MRVAHFVAVFCGSLFAAGPVLAHSPLISCFYDDETTITCEAGYSDGASAAGGVIRVVDGDERLLTEGRFSENSTFTLKKPESPVFQIIFIGDTAHEAGVFNDEIF</sequence>
<feature type="signal peptide" evidence="1">
    <location>
        <begin position="1"/>
        <end position="22"/>
    </location>
</feature>
<protein>
    <submittedName>
        <fullName evidence="2">Uncharacterized protein</fullName>
    </submittedName>
</protein>
<evidence type="ECO:0000313" key="2">
    <source>
        <dbReference type="EMBL" id="PJR09903.1"/>
    </source>
</evidence>
<proteinExistence type="predicted"/>
<reference evidence="2 3" key="1">
    <citation type="submission" date="2017-06" db="EMBL/GenBank/DDBJ databases">
        <title>Ensifer strains isolated from leguminous trees and herbs display diverse denitrification phenotypes with some acting as strong N2O sinks.</title>
        <authorList>
            <person name="Woliy K."/>
            <person name="Mania D."/>
            <person name="Bakken L.R."/>
            <person name="Frostegard A."/>
        </authorList>
    </citation>
    <scope>NUCLEOTIDE SEQUENCE [LARGE SCALE GENOMIC DNA]</scope>
    <source>
        <strain evidence="2 3">AC50a</strain>
    </source>
</reference>
<evidence type="ECO:0000256" key="1">
    <source>
        <dbReference type="SAM" id="SignalP"/>
    </source>
</evidence>
<keyword evidence="1" id="KW-0732">Signal</keyword>
<dbReference type="Proteomes" id="UP000231987">
    <property type="component" value="Unassembled WGS sequence"/>
</dbReference>
<evidence type="ECO:0000313" key="3">
    <source>
        <dbReference type="Proteomes" id="UP000231987"/>
    </source>
</evidence>